<gene>
    <name evidence="4" type="ORF">BCR42DRAFT_419536</name>
</gene>
<dbReference type="Proteomes" id="UP000193560">
    <property type="component" value="Unassembled WGS sequence"/>
</dbReference>
<reference evidence="4 5" key="1">
    <citation type="submission" date="2016-07" db="EMBL/GenBank/DDBJ databases">
        <title>Pervasive Adenine N6-methylation of Active Genes in Fungi.</title>
        <authorList>
            <consortium name="DOE Joint Genome Institute"/>
            <person name="Mondo S.J."/>
            <person name="Dannebaum R.O."/>
            <person name="Kuo R.C."/>
            <person name="Labutti K."/>
            <person name="Haridas S."/>
            <person name="Kuo A."/>
            <person name="Salamov A."/>
            <person name="Ahrendt S.R."/>
            <person name="Lipzen A."/>
            <person name="Sullivan W."/>
            <person name="Andreopoulos W.B."/>
            <person name="Clum A."/>
            <person name="Lindquist E."/>
            <person name="Daum C."/>
            <person name="Ramamoorthy G.K."/>
            <person name="Gryganskyi A."/>
            <person name="Culley D."/>
            <person name="Magnuson J.K."/>
            <person name="James T.Y."/>
            <person name="O'Malley M.A."/>
            <person name="Stajich J.E."/>
            <person name="Spatafora J.W."/>
            <person name="Visel A."/>
            <person name="Grigoriev I.V."/>
        </authorList>
    </citation>
    <scope>NUCLEOTIDE SEQUENCE [LARGE SCALE GENOMIC DNA]</scope>
    <source>
        <strain evidence="4 5">NRRL 1336</strain>
    </source>
</reference>
<dbReference type="InterPro" id="IPR018466">
    <property type="entry name" value="Kre9/Knh1-like_N"/>
</dbReference>
<feature type="domain" description="Yeast cell wall synthesis Kre9/Knh1-like N-terminal" evidence="3">
    <location>
        <begin position="36"/>
        <end position="126"/>
    </location>
</feature>
<evidence type="ECO:0000256" key="1">
    <source>
        <dbReference type="ARBA" id="ARBA00022729"/>
    </source>
</evidence>
<feature type="chain" id="PRO_5013118036" description="Yeast cell wall synthesis Kre9/Knh1-like N-terminal domain-containing protein" evidence="2">
    <location>
        <begin position="21"/>
        <end position="198"/>
    </location>
</feature>
<proteinExistence type="predicted"/>
<dbReference type="OrthoDB" id="2287737at2759"/>
<comment type="caution">
    <text evidence="4">The sequence shown here is derived from an EMBL/GenBank/DDBJ whole genome shotgun (WGS) entry which is preliminary data.</text>
</comment>
<evidence type="ECO:0000313" key="4">
    <source>
        <dbReference type="EMBL" id="ORZ13273.1"/>
    </source>
</evidence>
<keyword evidence="1 2" id="KW-0732">Signal</keyword>
<sequence>MKINTAMMTLLALAGSFVQAIPIDKCDASTSYEITSPVANSTLQVNQNAVISWNKGTDNSPINIGLIAGSDTPLSSSSIVISEGISGSIGTVVYVIPSSLGNSTNAWRVAISHGSDPVIYSAPFYISNHGPQQVQQQQPSFTASASNATYSAQASIDILGPDGSPLPKGGSSDASSIATTFAITNIFVSLAVSGYLFL</sequence>
<keyword evidence="5" id="KW-1185">Reference proteome</keyword>
<name>A0A1X2IBG0_9FUNG</name>
<evidence type="ECO:0000259" key="3">
    <source>
        <dbReference type="Pfam" id="PF10342"/>
    </source>
</evidence>
<dbReference type="AlphaFoldDB" id="A0A1X2IBG0"/>
<feature type="signal peptide" evidence="2">
    <location>
        <begin position="1"/>
        <end position="20"/>
    </location>
</feature>
<organism evidence="4 5">
    <name type="scientific">Absidia repens</name>
    <dbReference type="NCBI Taxonomy" id="90262"/>
    <lineage>
        <taxon>Eukaryota</taxon>
        <taxon>Fungi</taxon>
        <taxon>Fungi incertae sedis</taxon>
        <taxon>Mucoromycota</taxon>
        <taxon>Mucoromycotina</taxon>
        <taxon>Mucoromycetes</taxon>
        <taxon>Mucorales</taxon>
        <taxon>Cunninghamellaceae</taxon>
        <taxon>Absidia</taxon>
    </lineage>
</organism>
<protein>
    <recommendedName>
        <fullName evidence="3">Yeast cell wall synthesis Kre9/Knh1-like N-terminal domain-containing protein</fullName>
    </recommendedName>
</protein>
<accession>A0A1X2IBG0</accession>
<evidence type="ECO:0000256" key="2">
    <source>
        <dbReference type="SAM" id="SignalP"/>
    </source>
</evidence>
<dbReference type="EMBL" id="MCGE01000017">
    <property type="protein sequence ID" value="ORZ13273.1"/>
    <property type="molecule type" value="Genomic_DNA"/>
</dbReference>
<evidence type="ECO:0000313" key="5">
    <source>
        <dbReference type="Proteomes" id="UP000193560"/>
    </source>
</evidence>
<dbReference type="Pfam" id="PF10342">
    <property type="entry name" value="Kre9_KNH"/>
    <property type="match status" value="1"/>
</dbReference>